<evidence type="ECO:0000256" key="6">
    <source>
        <dbReference type="SAM" id="MobiDB-lite"/>
    </source>
</evidence>
<dbReference type="RefSeq" id="XP_025394029.1">
    <property type="nucleotide sequence ID" value="XM_025540660.1"/>
</dbReference>
<feature type="non-terminal residue" evidence="9">
    <location>
        <position position="365"/>
    </location>
</feature>
<evidence type="ECO:0000256" key="2">
    <source>
        <dbReference type="ARBA" id="ARBA00022692"/>
    </source>
</evidence>
<dbReference type="STRING" id="1448321.A0A317UMV2"/>
<feature type="region of interest" description="Disordered" evidence="6">
    <location>
        <begin position="327"/>
        <end position="354"/>
    </location>
</feature>
<evidence type="ECO:0000313" key="10">
    <source>
        <dbReference type="Proteomes" id="UP000247233"/>
    </source>
</evidence>
<comment type="caution">
    <text evidence="9">The sequence shown here is derived from an EMBL/GenBank/DDBJ whole genome shotgun (WGS) entry which is preliminary data.</text>
</comment>
<evidence type="ECO:0000256" key="4">
    <source>
        <dbReference type="ARBA" id="ARBA00023136"/>
    </source>
</evidence>
<dbReference type="PANTHER" id="PTHR33048">
    <property type="entry name" value="PTH11-LIKE INTEGRAL MEMBRANE PROTEIN (AFU_ORTHOLOGUE AFUA_5G11245)"/>
    <property type="match status" value="1"/>
</dbReference>
<comment type="subcellular location">
    <subcellularLocation>
        <location evidence="1">Membrane</location>
        <topology evidence="1">Multi-pass membrane protein</topology>
    </subcellularLocation>
</comment>
<dbReference type="Proteomes" id="UP000247233">
    <property type="component" value="Unassembled WGS sequence"/>
</dbReference>
<feature type="transmembrane region" description="Helical" evidence="7">
    <location>
        <begin position="206"/>
        <end position="224"/>
    </location>
</feature>
<keyword evidence="3 7" id="KW-1133">Transmembrane helix</keyword>
<feature type="transmembrane region" description="Helical" evidence="7">
    <location>
        <begin position="44"/>
        <end position="65"/>
    </location>
</feature>
<feature type="transmembrane region" description="Helical" evidence="7">
    <location>
        <begin position="244"/>
        <end position="264"/>
    </location>
</feature>
<dbReference type="GO" id="GO:0016020">
    <property type="term" value="C:membrane"/>
    <property type="evidence" value="ECO:0007669"/>
    <property type="project" value="UniProtKB-SubCell"/>
</dbReference>
<keyword evidence="4 7" id="KW-0472">Membrane</keyword>
<keyword evidence="10" id="KW-1185">Reference proteome</keyword>
<evidence type="ECO:0000259" key="8">
    <source>
        <dbReference type="Pfam" id="PF20684"/>
    </source>
</evidence>
<gene>
    <name evidence="9" type="ORF">BO70DRAFT_325981</name>
</gene>
<protein>
    <submittedName>
        <fullName evidence="9">Integral membrane protein</fullName>
    </submittedName>
</protein>
<evidence type="ECO:0000256" key="1">
    <source>
        <dbReference type="ARBA" id="ARBA00004141"/>
    </source>
</evidence>
<name>A0A317UMV2_9EURO</name>
<dbReference type="AlphaFoldDB" id="A0A317UMV2"/>
<comment type="similarity">
    <text evidence="5">Belongs to the SAT4 family.</text>
</comment>
<sequence length="365" mass="39844">MPLDRSVGVRSVAATFLSLATLTVLLRCYTRLRVVRAFGWDDGLMVMAMALYAMFCGCMIGGSLYGTGKRFAELTPNHRVTAMEYWWLCEVAYCGSSILCKCSICVFLTRITVKRRHLIGIYAVMACTVVVGLTFMFLLLFQCQPVAYFWTRASFDGTVAGRCLNIEVIIAMTYTYSAVAAVCDLAVGVLPVVIVRKLQMPWRRKVAAVGLCSIACIASSAVIVRMPFVHTFADYDFLYNTYEIAVWSNVEVGVGIVAGSLATLHPLLKHLRSSACGAGRHRLGSVSTKGSSHPASRKEEFISVSSYPSGSVVLFRPGNVLNITTTVQRDESGLESGRPSTTGDAPETDPSDNSIFVHQTFNLNT</sequence>
<evidence type="ECO:0000256" key="7">
    <source>
        <dbReference type="SAM" id="Phobius"/>
    </source>
</evidence>
<feature type="transmembrane region" description="Helical" evidence="7">
    <location>
        <begin position="174"/>
        <end position="194"/>
    </location>
</feature>
<evidence type="ECO:0000313" key="9">
    <source>
        <dbReference type="EMBL" id="PWY63031.1"/>
    </source>
</evidence>
<dbReference type="InterPro" id="IPR052337">
    <property type="entry name" value="SAT4-like"/>
</dbReference>
<reference evidence="9 10" key="1">
    <citation type="submission" date="2016-12" db="EMBL/GenBank/DDBJ databases">
        <title>The genomes of Aspergillus section Nigri reveals drivers in fungal speciation.</title>
        <authorList>
            <consortium name="DOE Joint Genome Institute"/>
            <person name="Vesth T.C."/>
            <person name="Nybo J."/>
            <person name="Theobald S."/>
            <person name="Brandl J."/>
            <person name="Frisvad J.C."/>
            <person name="Nielsen K.F."/>
            <person name="Lyhne E.K."/>
            <person name="Kogle M.E."/>
            <person name="Kuo A."/>
            <person name="Riley R."/>
            <person name="Clum A."/>
            <person name="Nolan M."/>
            <person name="Lipzen A."/>
            <person name="Salamov A."/>
            <person name="Henrissat B."/>
            <person name="Wiebenga A."/>
            <person name="De Vries R.P."/>
            <person name="Grigoriev I.V."/>
            <person name="Mortensen U.H."/>
            <person name="Andersen M.R."/>
            <person name="Baker S.E."/>
        </authorList>
    </citation>
    <scope>NUCLEOTIDE SEQUENCE [LARGE SCALE GENOMIC DNA]</scope>
    <source>
        <strain evidence="9 10">CBS 117.55</strain>
    </source>
</reference>
<dbReference type="OrthoDB" id="3897607at2759"/>
<dbReference type="PANTHER" id="PTHR33048:SF113">
    <property type="entry name" value="INTEGRAL MEMBRANE PROTEIN-RELATED"/>
    <property type="match status" value="1"/>
</dbReference>
<keyword evidence="2 7" id="KW-0812">Transmembrane</keyword>
<organism evidence="9 10">
    <name type="scientific">Aspergillus heteromorphus CBS 117.55</name>
    <dbReference type="NCBI Taxonomy" id="1448321"/>
    <lineage>
        <taxon>Eukaryota</taxon>
        <taxon>Fungi</taxon>
        <taxon>Dikarya</taxon>
        <taxon>Ascomycota</taxon>
        <taxon>Pezizomycotina</taxon>
        <taxon>Eurotiomycetes</taxon>
        <taxon>Eurotiomycetidae</taxon>
        <taxon>Eurotiales</taxon>
        <taxon>Aspergillaceae</taxon>
        <taxon>Aspergillus</taxon>
        <taxon>Aspergillus subgen. Circumdati</taxon>
    </lineage>
</organism>
<feature type="transmembrane region" description="Helical" evidence="7">
    <location>
        <begin position="12"/>
        <end position="32"/>
    </location>
</feature>
<dbReference type="EMBL" id="MSFL01000108">
    <property type="protein sequence ID" value="PWY63031.1"/>
    <property type="molecule type" value="Genomic_DNA"/>
</dbReference>
<feature type="transmembrane region" description="Helical" evidence="7">
    <location>
        <begin position="120"/>
        <end position="141"/>
    </location>
</feature>
<proteinExistence type="inferred from homology"/>
<feature type="domain" description="Rhodopsin" evidence="8">
    <location>
        <begin position="26"/>
        <end position="269"/>
    </location>
</feature>
<accession>A0A317UMV2</accession>
<evidence type="ECO:0000256" key="5">
    <source>
        <dbReference type="ARBA" id="ARBA00038359"/>
    </source>
</evidence>
<evidence type="ECO:0000256" key="3">
    <source>
        <dbReference type="ARBA" id="ARBA00022989"/>
    </source>
</evidence>
<dbReference type="InterPro" id="IPR049326">
    <property type="entry name" value="Rhodopsin_dom_fungi"/>
</dbReference>
<dbReference type="Pfam" id="PF20684">
    <property type="entry name" value="Fung_rhodopsin"/>
    <property type="match status" value="1"/>
</dbReference>
<dbReference type="VEuPathDB" id="FungiDB:BO70DRAFT_325981"/>
<dbReference type="GeneID" id="37062897"/>